<proteinExistence type="predicted"/>
<keyword evidence="1" id="KW-0472">Membrane</keyword>
<organism evidence="2">
    <name type="scientific">Carybdea alata</name>
    <name type="common">Hawaiian box jellyfish</name>
    <dbReference type="NCBI Taxonomy" id="1193083"/>
    <lineage>
        <taxon>Eukaryota</taxon>
        <taxon>Metazoa</taxon>
        <taxon>Cnidaria</taxon>
        <taxon>Cubozoa</taxon>
        <taxon>Carybdeida</taxon>
        <taxon>Alatinidae</taxon>
        <taxon>Alatina</taxon>
    </lineage>
</organism>
<evidence type="ECO:0000256" key="1">
    <source>
        <dbReference type="SAM" id="Phobius"/>
    </source>
</evidence>
<reference evidence="3" key="4">
    <citation type="submission" date="2014-04" db="EMBL/GenBank/DDBJ databases">
        <authorList>
            <person name="Kyal E."/>
            <person name="Lavrov D.V."/>
        </authorList>
    </citation>
    <scope>NUCLEOTIDE SEQUENCE</scope>
</reference>
<gene>
    <name evidence="2" type="primary">orf314</name>
</gene>
<evidence type="ECO:0000313" key="3">
    <source>
        <dbReference type="EMBL" id="AHV78102.1"/>
    </source>
</evidence>
<reference evidence="2" key="2">
    <citation type="journal article" date="2012" name="Genome Biol. Evol.">
        <title>First complete mitochondrial genome sequence from a box jellyfish reveals a highly fragmented linear architecture and insights into telomere evolution.</title>
        <authorList>
            <person name="Smith D.R."/>
            <person name="Kayal E."/>
            <person name="Yanagihara A.A."/>
            <person name="Collins A.G."/>
            <person name="Pirro S."/>
            <person name="Keeling P.J."/>
        </authorList>
    </citation>
    <scope>NUCLEOTIDE SEQUENCE</scope>
    <source>
        <strain evidence="2">A</strain>
    </source>
</reference>
<dbReference type="EMBL" id="KJ452782">
    <property type="protein sequence ID" value="AHV78102.1"/>
    <property type="molecule type" value="Genomic_DNA"/>
</dbReference>
<geneLocation type="mitochondrion" evidence="2"/>
<feature type="transmembrane region" description="Helical" evidence="1">
    <location>
        <begin position="21"/>
        <end position="40"/>
    </location>
</feature>
<dbReference type="AlphaFoldDB" id="G9IBZ9"/>
<reference evidence="3" key="1">
    <citation type="journal article" date="2012" name="Genome Biol. Evol.">
        <title>Evolution of linear mitochondrial genomes in medusozoan cnidarians.</title>
        <authorList>
            <person name="Kayal E."/>
            <person name="Bentlage B."/>
            <person name="Collins A.G."/>
            <person name="Kayal M."/>
            <person name="Pirro S."/>
            <person name="Lavrov D.V."/>
        </authorList>
    </citation>
    <scope>NUCLEOTIDE SEQUENCE</scope>
</reference>
<reference evidence="3" key="3">
    <citation type="submission" date="2014-01" db="EMBL/GenBank/DDBJ databases">
        <authorList>
            <person name="Kayal E."/>
        </authorList>
    </citation>
    <scope>NUCLEOTIDE SEQUENCE</scope>
</reference>
<keyword evidence="1" id="KW-1133">Transmembrane helix</keyword>
<sequence length="104" mass="11776">MSAMIRVFKVKSTLSLSLLRKCVLSVVGVPGIMAFLKISIRDGHGNYYTLGSYFYNSSSGGENKIVESVLLLYNSFLSYYSFNPVLSQIIIYYETTKKPKKRKL</sequence>
<accession>G9IBZ9</accession>
<dbReference type="EMBL" id="JN642341">
    <property type="protein sequence ID" value="AEP83100.1"/>
    <property type="molecule type" value="Genomic_DNA"/>
</dbReference>
<keyword evidence="1" id="KW-0812">Transmembrane</keyword>
<evidence type="ECO:0000313" key="2">
    <source>
        <dbReference type="EMBL" id="AEP83100.1"/>
    </source>
</evidence>
<keyword evidence="2" id="KW-0496">Mitochondrion</keyword>
<protein>
    <submittedName>
        <fullName evidence="2">Open reading frame 314</fullName>
    </submittedName>
</protein>
<name>G9IBZ9_CARAL</name>
<feature type="transmembrane region" description="Helical" evidence="1">
    <location>
        <begin position="76"/>
        <end position="93"/>
    </location>
</feature>